<gene>
    <name evidence="5" type="ORF">BAU07_17825</name>
</gene>
<evidence type="ECO:0000256" key="3">
    <source>
        <dbReference type="SAM" id="MobiDB-lite"/>
    </source>
</evidence>
<evidence type="ECO:0000256" key="2">
    <source>
        <dbReference type="ARBA" id="ARBA00022729"/>
    </source>
</evidence>
<proteinExistence type="inferred from homology"/>
<dbReference type="Gene3D" id="3.40.50.2300">
    <property type="match status" value="2"/>
</dbReference>
<dbReference type="EMBL" id="CP016172">
    <property type="protein sequence ID" value="ANN78729.1"/>
    <property type="molecule type" value="Genomic_DNA"/>
</dbReference>
<feature type="compositionally biased region" description="Pro residues" evidence="3">
    <location>
        <begin position="595"/>
        <end position="604"/>
    </location>
</feature>
<sequence length="623" mass="65198">MSVFFRRGSHPSRRRAVAQVPGGSMAVALWLALRMAASHGRGYPFRSMALAALALCLACPDVGHAGPASAGGGRTSRAAVTPAPPPVVLGEINTYKDLPGFSTAYRRGWMLALDQINAAGGVLGRKLDVRSRDDHGKPDDAVQAAQVLVDRDGVVALFGGYSSEVALALSRYADASKVLYLAVAPLTQRLTWQEGNRHTFRLRPAAWMQAAAVAPKALGQRKLRWALVYEDTESDRATVEAFKGLMRTFQSKTEFVADLAVAQGKFDAAATVTALKAAQPEALFNMLTGARLASLVHAGLAAQLFDGLPVVSLFTGDPPNLAVLDAGVPDGWIVTGYPAGTVDTPASQAFVQAYQARYGETPGTAAVLGYAALQSIAQGLRQAGIADRQALVSVFPRLSVETPFGTIVYRSLDHQSTLGTYLGYIGHVDGKPRMERFAYASGTRLQPLDEQIRKLRAQDNATAGAGLHGTRGQPSASQAGTADTRARESLTGGAEEAQTAAHAAPTTSSTATTSTASPTAADNDARSTGAVQAGKPQGAWVGKHPVTDLERRLRAARPDPAAPAASAVPAPASPTASTSSSSPRADAPFRVEGTPPGPLPPALPDWPDQVHPPLEAAPRTPRR</sequence>
<dbReference type="PANTHER" id="PTHR30483:SF37">
    <property type="entry name" value="ABC TRANSPORTER SUBSTRATE-BINDING PROTEIN"/>
    <property type="match status" value="1"/>
</dbReference>
<evidence type="ECO:0000313" key="6">
    <source>
        <dbReference type="Proteomes" id="UP000091926"/>
    </source>
</evidence>
<accession>A0A193GHG9</accession>
<name>A0A193GHG9_9BORD</name>
<feature type="compositionally biased region" description="Low complexity" evidence="3">
    <location>
        <begin position="558"/>
        <end position="588"/>
    </location>
</feature>
<evidence type="ECO:0000256" key="1">
    <source>
        <dbReference type="ARBA" id="ARBA00010062"/>
    </source>
</evidence>
<protein>
    <recommendedName>
        <fullName evidence="4">Leucine-binding protein domain-containing protein</fullName>
    </recommendedName>
</protein>
<dbReference type="PANTHER" id="PTHR30483">
    <property type="entry name" value="LEUCINE-SPECIFIC-BINDING PROTEIN"/>
    <property type="match status" value="1"/>
</dbReference>
<comment type="similarity">
    <text evidence="1">Belongs to the leucine-binding protein family.</text>
</comment>
<evidence type="ECO:0000259" key="4">
    <source>
        <dbReference type="Pfam" id="PF13458"/>
    </source>
</evidence>
<dbReference type="Proteomes" id="UP000091926">
    <property type="component" value="Chromosome"/>
</dbReference>
<reference evidence="5 6" key="1">
    <citation type="submission" date="2016-06" db="EMBL/GenBank/DDBJ databases">
        <title>Complete genome sequences of Bordetella bronchialis and Bordetella flabilis.</title>
        <authorList>
            <person name="LiPuma J.J."/>
            <person name="Spilker T."/>
        </authorList>
    </citation>
    <scope>NUCLEOTIDE SEQUENCE [LARGE SCALE GENOMIC DNA]</scope>
    <source>
        <strain evidence="5 6">AU10664</strain>
    </source>
</reference>
<feature type="domain" description="Leucine-binding protein" evidence="4">
    <location>
        <begin position="102"/>
        <end position="422"/>
    </location>
</feature>
<dbReference type="RefSeq" id="WP_066660285.1">
    <property type="nucleotide sequence ID" value="NZ_CBCSCL010000004.1"/>
</dbReference>
<feature type="compositionally biased region" description="Low complexity" evidence="3">
    <location>
        <begin position="499"/>
        <end position="521"/>
    </location>
</feature>
<keyword evidence="2" id="KW-0732">Signal</keyword>
<feature type="region of interest" description="Disordered" evidence="3">
    <location>
        <begin position="463"/>
        <end position="623"/>
    </location>
</feature>
<feature type="compositionally biased region" description="Basic and acidic residues" evidence="3">
    <location>
        <begin position="545"/>
        <end position="557"/>
    </location>
</feature>
<feature type="compositionally biased region" description="Polar residues" evidence="3">
    <location>
        <begin position="472"/>
        <end position="481"/>
    </location>
</feature>
<evidence type="ECO:0000313" key="5">
    <source>
        <dbReference type="EMBL" id="ANN78729.1"/>
    </source>
</evidence>
<keyword evidence="6" id="KW-1185">Reference proteome</keyword>
<dbReference type="OrthoDB" id="9783240at2"/>
<dbReference type="Pfam" id="PF13458">
    <property type="entry name" value="Peripla_BP_6"/>
    <property type="match status" value="1"/>
</dbReference>
<dbReference type="KEGG" id="bfz:BAU07_17825"/>
<dbReference type="SUPFAM" id="SSF53822">
    <property type="entry name" value="Periplasmic binding protein-like I"/>
    <property type="match status" value="1"/>
</dbReference>
<dbReference type="InterPro" id="IPR028082">
    <property type="entry name" value="Peripla_BP_I"/>
</dbReference>
<dbReference type="InterPro" id="IPR028081">
    <property type="entry name" value="Leu-bd"/>
</dbReference>
<organism evidence="5 6">
    <name type="scientific">Bordetella flabilis</name>
    <dbReference type="NCBI Taxonomy" id="463014"/>
    <lineage>
        <taxon>Bacteria</taxon>
        <taxon>Pseudomonadati</taxon>
        <taxon>Pseudomonadota</taxon>
        <taxon>Betaproteobacteria</taxon>
        <taxon>Burkholderiales</taxon>
        <taxon>Alcaligenaceae</taxon>
        <taxon>Bordetella</taxon>
    </lineage>
</organism>
<dbReference type="AlphaFoldDB" id="A0A193GHG9"/>
<dbReference type="STRING" id="463014.BAU07_17825"/>
<dbReference type="InterPro" id="IPR051010">
    <property type="entry name" value="BCAA_transport"/>
</dbReference>